<dbReference type="FunFam" id="1.10.287.4070:FF:000003">
    <property type="entry name" value="U4/U6 small nuclear ribonucleoprotein PRP31"/>
    <property type="match status" value="1"/>
</dbReference>
<evidence type="ECO:0000313" key="11">
    <source>
        <dbReference type="EMBL" id="OQR85801.1"/>
    </source>
</evidence>
<dbReference type="STRING" id="1202772.A0A1V9YJA2"/>
<dbReference type="PROSITE" id="PS51358">
    <property type="entry name" value="NOP"/>
    <property type="match status" value="1"/>
</dbReference>
<dbReference type="InterPro" id="IPR002687">
    <property type="entry name" value="Nop_dom"/>
</dbReference>
<evidence type="ECO:0000256" key="7">
    <source>
        <dbReference type="ARBA" id="ARBA00023242"/>
    </source>
</evidence>
<accession>A0A1V9YJA2</accession>
<gene>
    <name evidence="11" type="ORF">ACHHYP_11331</name>
</gene>
<dbReference type="AlphaFoldDB" id="A0A1V9YJA2"/>
<feature type="compositionally biased region" description="Acidic residues" evidence="9">
    <location>
        <begin position="30"/>
        <end position="40"/>
    </location>
</feature>
<dbReference type="GO" id="GO:0003723">
    <property type="term" value="F:RNA binding"/>
    <property type="evidence" value="ECO:0007669"/>
    <property type="project" value="UniProtKB-KW"/>
</dbReference>
<keyword evidence="5" id="KW-0694">RNA-binding</keyword>
<dbReference type="FunFam" id="1.10.246.90:FF:000002">
    <property type="entry name" value="U4/U6 small nuclear ribonucleoprotein Prp31"/>
    <property type="match status" value="1"/>
</dbReference>
<evidence type="ECO:0000256" key="6">
    <source>
        <dbReference type="ARBA" id="ARBA00023187"/>
    </source>
</evidence>
<dbReference type="OrthoDB" id="4771285at2759"/>
<dbReference type="Pfam" id="PF01798">
    <property type="entry name" value="Nop"/>
    <property type="match status" value="1"/>
</dbReference>
<dbReference type="GO" id="GO:0000244">
    <property type="term" value="P:spliceosomal tri-snRNP complex assembly"/>
    <property type="evidence" value="ECO:0007669"/>
    <property type="project" value="InterPro"/>
</dbReference>
<evidence type="ECO:0000256" key="3">
    <source>
        <dbReference type="ARBA" id="ARBA00022664"/>
    </source>
</evidence>
<organism evidence="11 12">
    <name type="scientific">Achlya hypogyna</name>
    <name type="common">Oomycete</name>
    <name type="synonym">Protoachlya hypogyna</name>
    <dbReference type="NCBI Taxonomy" id="1202772"/>
    <lineage>
        <taxon>Eukaryota</taxon>
        <taxon>Sar</taxon>
        <taxon>Stramenopiles</taxon>
        <taxon>Oomycota</taxon>
        <taxon>Saprolegniomycetes</taxon>
        <taxon>Saprolegniales</taxon>
        <taxon>Achlyaceae</taxon>
        <taxon>Achlya</taxon>
    </lineage>
</organism>
<keyword evidence="12" id="KW-1185">Reference proteome</keyword>
<dbReference type="Proteomes" id="UP000243579">
    <property type="component" value="Unassembled WGS sequence"/>
</dbReference>
<dbReference type="PANTHER" id="PTHR13904">
    <property type="entry name" value="PRE-MRNA SPLICING FACTOR PRP31"/>
    <property type="match status" value="1"/>
</dbReference>
<dbReference type="InterPro" id="IPR042239">
    <property type="entry name" value="Nop_C"/>
</dbReference>
<evidence type="ECO:0000313" key="12">
    <source>
        <dbReference type="Proteomes" id="UP000243579"/>
    </source>
</evidence>
<dbReference type="GO" id="GO:0071011">
    <property type="term" value="C:precatalytic spliceosome"/>
    <property type="evidence" value="ECO:0007669"/>
    <property type="project" value="TreeGrafter"/>
</dbReference>
<evidence type="ECO:0000256" key="4">
    <source>
        <dbReference type="ARBA" id="ARBA00022728"/>
    </source>
</evidence>
<dbReference type="GO" id="GO:0005687">
    <property type="term" value="C:U4 snRNP"/>
    <property type="evidence" value="ECO:0007669"/>
    <property type="project" value="TreeGrafter"/>
</dbReference>
<dbReference type="GO" id="GO:0046540">
    <property type="term" value="C:U4/U6 x U5 tri-snRNP complex"/>
    <property type="evidence" value="ECO:0007669"/>
    <property type="project" value="InterPro"/>
</dbReference>
<feature type="domain" description="Nop" evidence="10">
    <location>
        <begin position="227"/>
        <end position="344"/>
    </location>
</feature>
<dbReference type="InterPro" id="IPR012976">
    <property type="entry name" value="NOSIC"/>
</dbReference>
<dbReference type="Gene3D" id="1.10.287.4070">
    <property type="match status" value="1"/>
</dbReference>
<proteinExistence type="inferred from homology"/>
<evidence type="ECO:0000256" key="5">
    <source>
        <dbReference type="ARBA" id="ARBA00022884"/>
    </source>
</evidence>
<reference evidence="11 12" key="1">
    <citation type="journal article" date="2014" name="Genome Biol. Evol.">
        <title>The secreted proteins of Achlya hypogyna and Thraustotheca clavata identify the ancestral oomycete secretome and reveal gene acquisitions by horizontal gene transfer.</title>
        <authorList>
            <person name="Misner I."/>
            <person name="Blouin N."/>
            <person name="Leonard G."/>
            <person name="Richards T.A."/>
            <person name="Lane C.E."/>
        </authorList>
    </citation>
    <scope>NUCLEOTIDE SEQUENCE [LARGE SCALE GENOMIC DNA]</scope>
    <source>
        <strain evidence="11 12">ATCC 48635</strain>
    </source>
</reference>
<dbReference type="PANTHER" id="PTHR13904:SF0">
    <property type="entry name" value="U4_U6 SMALL NUCLEAR RIBONUCLEOPROTEIN PRP31"/>
    <property type="match status" value="1"/>
</dbReference>
<keyword evidence="6" id="KW-0508">mRNA splicing</keyword>
<dbReference type="EMBL" id="JNBR01001584">
    <property type="protein sequence ID" value="OQR85801.1"/>
    <property type="molecule type" value="Genomic_DNA"/>
</dbReference>
<dbReference type="Pfam" id="PF09785">
    <property type="entry name" value="Prp31_C"/>
    <property type="match status" value="1"/>
</dbReference>
<comment type="subcellular location">
    <subcellularLocation>
        <location evidence="1">Nucleus</location>
    </subcellularLocation>
</comment>
<comment type="caution">
    <text evidence="11">The sequence shown here is derived from an EMBL/GenBank/DDBJ whole genome shotgun (WGS) entry which is preliminary data.</text>
</comment>
<comment type="similarity">
    <text evidence="2">Belongs to the PRP31 family.</text>
</comment>
<dbReference type="InterPro" id="IPR027105">
    <property type="entry name" value="Prp31"/>
</dbReference>
<evidence type="ECO:0000256" key="8">
    <source>
        <dbReference type="ARBA" id="ARBA00023274"/>
    </source>
</evidence>
<dbReference type="SUPFAM" id="SSF89124">
    <property type="entry name" value="Nop domain"/>
    <property type="match status" value="1"/>
</dbReference>
<dbReference type="SMART" id="SM00931">
    <property type="entry name" value="NOSIC"/>
    <property type="match status" value="1"/>
</dbReference>
<feature type="region of interest" description="Disordered" evidence="9">
    <location>
        <begin position="1"/>
        <end position="43"/>
    </location>
</feature>
<evidence type="ECO:0000256" key="9">
    <source>
        <dbReference type="SAM" id="MobiDB-lite"/>
    </source>
</evidence>
<evidence type="ECO:0000259" key="10">
    <source>
        <dbReference type="PROSITE" id="PS51358"/>
    </source>
</evidence>
<evidence type="ECO:0000256" key="1">
    <source>
        <dbReference type="ARBA" id="ARBA00004123"/>
    </source>
</evidence>
<keyword evidence="4" id="KW-0747">Spliceosome</keyword>
<feature type="compositionally biased region" description="Basic residues" evidence="9">
    <location>
        <begin position="362"/>
        <end position="374"/>
    </location>
</feature>
<name>A0A1V9YJA2_ACHHY</name>
<dbReference type="Gene3D" id="1.10.246.90">
    <property type="entry name" value="Nop domain"/>
    <property type="match status" value="1"/>
</dbReference>
<keyword evidence="7" id="KW-0539">Nucleus</keyword>
<keyword evidence="8 11" id="KW-0687">Ribonucleoprotein</keyword>
<keyword evidence="3" id="KW-0507">mRNA processing</keyword>
<feature type="region of interest" description="Disordered" evidence="9">
    <location>
        <begin position="346"/>
        <end position="375"/>
    </location>
</feature>
<dbReference type="InterPro" id="IPR036070">
    <property type="entry name" value="Nop_dom_sf"/>
</dbReference>
<dbReference type="InterPro" id="IPR019175">
    <property type="entry name" value="Prp31_C"/>
</dbReference>
<protein>
    <submittedName>
        <fullName evidence="11">U4/U6 small nuclear ribonucleoprotein Prp31</fullName>
    </submittedName>
</protein>
<evidence type="ECO:0000256" key="2">
    <source>
        <dbReference type="ARBA" id="ARBA00005572"/>
    </source>
</evidence>
<sequence>MSSLADSFLEDLDELSGSSGSESEHHEDDNMSDEGDEEADAAAAMKKEADVDAILRAAANSGRGLAAVAQLRKKASYGEHIASVEAYLAAGTSQATHALDGEEYKLIVASNDLMVRIDDEIILVHRFLIELYTKKFPGLETLVPAPVDYARVAQRIGNETDMTRVDITDLVPSATVMSVQLTGSSGKGSQLSSDDLKQLHETCEEIITLDGDKGRILQFVESRMHFLAPNLSALIGTRITAQLIGVAGGVDELSRIPSCNIQVLGQQKRVLAGFSSMSTLRHTGILFGCELIQSLPPDLRKKANRVVAGKVALAARVDSQPHRTASCGQQFYVDLLDKFEKWQAPNKAKTKKALPRPDEKPRRKRGGKRYRKMKERVQMTEVRREVNRQNFGTAHDEYGDNAMGISSGRLGADGSGTLRVIKKAQKQTKLKLKAATFTNRHQSGLASSLAFTPVQGIELMNPSAAADRVREANKKYFGATSGFTSTIQPQPQP</sequence>